<dbReference type="InterPro" id="IPR002048">
    <property type="entry name" value="EF_hand_dom"/>
</dbReference>
<dbReference type="SMART" id="SM00054">
    <property type="entry name" value="EFh"/>
    <property type="match status" value="4"/>
</dbReference>
<keyword evidence="1" id="KW-0479">Metal-binding</keyword>
<evidence type="ECO:0000313" key="6">
    <source>
        <dbReference type="Proteomes" id="UP001642409"/>
    </source>
</evidence>
<sequence>MGITMDMRGFPYALTSSSIGVKISLFNRCFYQCIMVYEKLSNASNTRMSQKIEKPDFASCEKAFKAIDSDRSDNLDLDELKKAFELLEMHLSKEEIKSIVEIVDTDGDGQMNCKEFVHFVYICKNADPKDVKTILFLAADLDCSGTIDKNELRMILKKLGATVAEQQIDDLMDVVADNKDGTISYEMFIALLDKILDFK</sequence>
<dbReference type="InterPro" id="IPR018247">
    <property type="entry name" value="EF_Hand_1_Ca_BS"/>
</dbReference>
<dbReference type="Proteomes" id="UP001642409">
    <property type="component" value="Unassembled WGS sequence"/>
</dbReference>
<evidence type="ECO:0000256" key="2">
    <source>
        <dbReference type="ARBA" id="ARBA00022737"/>
    </source>
</evidence>
<dbReference type="SUPFAM" id="SSF47473">
    <property type="entry name" value="EF-hand"/>
    <property type="match status" value="1"/>
</dbReference>
<feature type="domain" description="EF-hand" evidence="4">
    <location>
        <begin position="55"/>
        <end position="90"/>
    </location>
</feature>
<gene>
    <name evidence="5" type="ORF">HINF_LOCUS47787</name>
</gene>
<dbReference type="PROSITE" id="PS50222">
    <property type="entry name" value="EF_HAND_2"/>
    <property type="match status" value="4"/>
</dbReference>
<feature type="domain" description="EF-hand" evidence="4">
    <location>
        <begin position="163"/>
        <end position="198"/>
    </location>
</feature>
<proteinExistence type="predicted"/>
<evidence type="ECO:0000259" key="4">
    <source>
        <dbReference type="PROSITE" id="PS50222"/>
    </source>
</evidence>
<organism evidence="5 6">
    <name type="scientific">Hexamita inflata</name>
    <dbReference type="NCBI Taxonomy" id="28002"/>
    <lineage>
        <taxon>Eukaryota</taxon>
        <taxon>Metamonada</taxon>
        <taxon>Diplomonadida</taxon>
        <taxon>Hexamitidae</taxon>
        <taxon>Hexamitinae</taxon>
        <taxon>Hexamita</taxon>
    </lineage>
</organism>
<evidence type="ECO:0000313" key="5">
    <source>
        <dbReference type="EMBL" id="CAL6057897.1"/>
    </source>
</evidence>
<reference evidence="5 6" key="1">
    <citation type="submission" date="2024-07" db="EMBL/GenBank/DDBJ databases">
        <authorList>
            <person name="Akdeniz Z."/>
        </authorList>
    </citation>
    <scope>NUCLEOTIDE SEQUENCE [LARGE SCALE GENOMIC DNA]</scope>
</reference>
<dbReference type="PANTHER" id="PTHR45942">
    <property type="entry name" value="PROTEIN PHOSPATASE 3 REGULATORY SUBUNIT B ALPHA ISOFORM TYPE 1"/>
    <property type="match status" value="1"/>
</dbReference>
<evidence type="ECO:0000256" key="1">
    <source>
        <dbReference type="ARBA" id="ARBA00022723"/>
    </source>
</evidence>
<protein>
    <submittedName>
        <fullName evidence="5">EF_hand domain-containing protein</fullName>
    </submittedName>
</protein>
<keyword evidence="3" id="KW-0106">Calcium</keyword>
<name>A0ABP1KCF2_9EUKA</name>
<evidence type="ECO:0000256" key="3">
    <source>
        <dbReference type="ARBA" id="ARBA00022837"/>
    </source>
</evidence>
<dbReference type="EMBL" id="CAXDID020000216">
    <property type="protein sequence ID" value="CAL6057897.1"/>
    <property type="molecule type" value="Genomic_DNA"/>
</dbReference>
<accession>A0ABP1KCF2</accession>
<comment type="caution">
    <text evidence="5">The sequence shown here is derived from an EMBL/GenBank/DDBJ whole genome shotgun (WGS) entry which is preliminary data.</text>
</comment>
<feature type="domain" description="EF-hand" evidence="4">
    <location>
        <begin position="127"/>
        <end position="162"/>
    </location>
</feature>
<dbReference type="PROSITE" id="PS00018">
    <property type="entry name" value="EF_HAND_1"/>
    <property type="match status" value="3"/>
</dbReference>
<dbReference type="Pfam" id="PF13499">
    <property type="entry name" value="EF-hand_7"/>
    <property type="match status" value="2"/>
</dbReference>
<keyword evidence="2" id="KW-0677">Repeat</keyword>
<dbReference type="InterPro" id="IPR011992">
    <property type="entry name" value="EF-hand-dom_pair"/>
</dbReference>
<dbReference type="Gene3D" id="1.10.238.10">
    <property type="entry name" value="EF-hand"/>
    <property type="match status" value="2"/>
</dbReference>
<keyword evidence="6" id="KW-1185">Reference proteome</keyword>
<feature type="domain" description="EF-hand" evidence="4">
    <location>
        <begin position="91"/>
        <end position="126"/>
    </location>
</feature>